<sequence>MWWLDLMLTAAAVVVALAMRPWRAVGAGGPPWPWLAWWAALPALWGVDRFAQVPLVQPLSGACLLMWMAGWPLAVLGLLPVAAVVSLLAGLPPAEGLHRLVWLGLVPMTLALGLGAAIRRWLPNHLFVYILGRGFFATAIAGSVAGALSVTLHGVPGSLQPGDLMLARFLAAWGDAFLSGMVVAIFVAFRPQWLATYADRIWLQRDADRR</sequence>
<keyword evidence="3" id="KW-1185">Reference proteome</keyword>
<feature type="transmembrane region" description="Helical" evidence="1">
    <location>
        <begin position="64"/>
        <end position="88"/>
    </location>
</feature>
<dbReference type="OrthoDB" id="5297929at2"/>
<keyword evidence="1" id="KW-1133">Transmembrane helix</keyword>
<organism evidence="2 3">
    <name type="scientific">Rubrivivax albus</name>
    <dbReference type="NCBI Taxonomy" id="2499835"/>
    <lineage>
        <taxon>Bacteria</taxon>
        <taxon>Pseudomonadati</taxon>
        <taxon>Pseudomonadota</taxon>
        <taxon>Betaproteobacteria</taxon>
        <taxon>Burkholderiales</taxon>
        <taxon>Sphaerotilaceae</taxon>
        <taxon>Rubrivivax</taxon>
    </lineage>
</organism>
<keyword evidence="1" id="KW-0472">Membrane</keyword>
<feature type="transmembrane region" description="Helical" evidence="1">
    <location>
        <begin position="36"/>
        <end position="52"/>
    </location>
</feature>
<gene>
    <name evidence="2" type="ORF">ENE75_07515</name>
</gene>
<accession>A0A3S2UQT5</accession>
<comment type="caution">
    <text evidence="2">The sequence shown here is derived from an EMBL/GenBank/DDBJ whole genome shotgun (WGS) entry which is preliminary data.</text>
</comment>
<evidence type="ECO:0000313" key="3">
    <source>
        <dbReference type="Proteomes" id="UP000288178"/>
    </source>
</evidence>
<feature type="transmembrane region" description="Helical" evidence="1">
    <location>
        <begin position="130"/>
        <end position="150"/>
    </location>
</feature>
<proteinExistence type="predicted"/>
<name>A0A3S2UQT5_9BURK</name>
<dbReference type="RefSeq" id="WP_128197435.1">
    <property type="nucleotide sequence ID" value="NZ_SACT01000002.1"/>
</dbReference>
<evidence type="ECO:0008006" key="4">
    <source>
        <dbReference type="Google" id="ProtNLM"/>
    </source>
</evidence>
<protein>
    <recommendedName>
        <fullName evidence="4">MASE1 domain-containing protein</fullName>
    </recommendedName>
</protein>
<evidence type="ECO:0000313" key="2">
    <source>
        <dbReference type="EMBL" id="RVT52294.1"/>
    </source>
</evidence>
<dbReference type="AlphaFoldDB" id="A0A3S2UQT5"/>
<reference evidence="2 3" key="1">
    <citation type="submission" date="2019-01" db="EMBL/GenBank/DDBJ databases">
        <authorList>
            <person name="Chen W.-M."/>
        </authorList>
    </citation>
    <scope>NUCLEOTIDE SEQUENCE [LARGE SCALE GENOMIC DNA]</scope>
    <source>
        <strain evidence="2 3">ICH-3</strain>
    </source>
</reference>
<evidence type="ECO:0000256" key="1">
    <source>
        <dbReference type="SAM" id="Phobius"/>
    </source>
</evidence>
<dbReference type="EMBL" id="SACT01000002">
    <property type="protein sequence ID" value="RVT52294.1"/>
    <property type="molecule type" value="Genomic_DNA"/>
</dbReference>
<keyword evidence="1" id="KW-0812">Transmembrane</keyword>
<dbReference type="Proteomes" id="UP000288178">
    <property type="component" value="Unassembled WGS sequence"/>
</dbReference>
<feature type="transmembrane region" description="Helical" evidence="1">
    <location>
        <begin position="100"/>
        <end position="118"/>
    </location>
</feature>
<feature type="transmembrane region" description="Helical" evidence="1">
    <location>
        <begin position="170"/>
        <end position="189"/>
    </location>
</feature>